<dbReference type="NCBIfam" id="TIGR01150">
    <property type="entry name" value="puhA"/>
    <property type="match status" value="1"/>
</dbReference>
<dbReference type="STRING" id="1396821.SAMN05444515_101489"/>
<feature type="domain" description="Photosynthetic reaction centre H subunit N-terminal" evidence="3">
    <location>
        <begin position="5"/>
        <end position="134"/>
    </location>
</feature>
<dbReference type="Gene3D" id="4.10.540.10">
    <property type="entry name" value="Photosynthetic reaction centre, H subunit, N-terminal domain"/>
    <property type="match status" value="1"/>
</dbReference>
<feature type="domain" description="PRC-barrel" evidence="4">
    <location>
        <begin position="146"/>
        <end position="195"/>
    </location>
</feature>
<evidence type="ECO:0000259" key="3">
    <source>
        <dbReference type="Pfam" id="PF03967"/>
    </source>
</evidence>
<feature type="region of interest" description="Disordered" evidence="1">
    <location>
        <begin position="116"/>
        <end position="151"/>
    </location>
</feature>
<dbReference type="SUPFAM" id="SSF81490">
    <property type="entry name" value="Photosystem II reaction centre subunit H, transmembrane region"/>
    <property type="match status" value="1"/>
</dbReference>
<gene>
    <name evidence="5" type="ORF">SAMN05444515_101489</name>
</gene>
<feature type="transmembrane region" description="Helical" evidence="2">
    <location>
        <begin position="12"/>
        <end position="31"/>
    </location>
</feature>
<protein>
    <submittedName>
        <fullName evidence="5">Photosynthetic reaction center H subunit</fullName>
    </submittedName>
</protein>
<dbReference type="Pfam" id="PF05239">
    <property type="entry name" value="PRC"/>
    <property type="match status" value="1"/>
</dbReference>
<dbReference type="GO" id="GO:0030077">
    <property type="term" value="C:plasma membrane light-harvesting complex"/>
    <property type="evidence" value="ECO:0007669"/>
    <property type="project" value="InterPro"/>
</dbReference>
<dbReference type="InterPro" id="IPR015810">
    <property type="entry name" value="Photo_RC_H_N"/>
</dbReference>
<dbReference type="RefSeq" id="WP_090250349.1">
    <property type="nucleotide sequence ID" value="NZ_FOAA01000001.1"/>
</dbReference>
<evidence type="ECO:0000313" key="6">
    <source>
        <dbReference type="Proteomes" id="UP000199256"/>
    </source>
</evidence>
<dbReference type="InterPro" id="IPR037097">
    <property type="entry name" value="Photo_RC_H_N_sf"/>
</dbReference>
<accession>A0A1H7GBF5</accession>
<dbReference type="GO" id="GO:0019684">
    <property type="term" value="P:photosynthesis, light reaction"/>
    <property type="evidence" value="ECO:0007669"/>
    <property type="project" value="InterPro"/>
</dbReference>
<keyword evidence="6" id="KW-1185">Reference proteome</keyword>
<dbReference type="InterPro" id="IPR027275">
    <property type="entry name" value="PRC-brl_dom"/>
</dbReference>
<organism evidence="5 6">
    <name type="scientific">Ectothiorhodospira marina</name>
    <dbReference type="NCBI Taxonomy" id="1396821"/>
    <lineage>
        <taxon>Bacteria</taxon>
        <taxon>Pseudomonadati</taxon>
        <taxon>Pseudomonadota</taxon>
        <taxon>Gammaproteobacteria</taxon>
        <taxon>Chromatiales</taxon>
        <taxon>Ectothiorhodospiraceae</taxon>
        <taxon>Ectothiorhodospira</taxon>
    </lineage>
</organism>
<evidence type="ECO:0000256" key="1">
    <source>
        <dbReference type="SAM" id="MobiDB-lite"/>
    </source>
</evidence>
<dbReference type="Pfam" id="PF03967">
    <property type="entry name" value="PRCH"/>
    <property type="match status" value="1"/>
</dbReference>
<dbReference type="InterPro" id="IPR005652">
    <property type="entry name" value="Photo_RC_H"/>
</dbReference>
<reference evidence="6" key="1">
    <citation type="submission" date="2016-10" db="EMBL/GenBank/DDBJ databases">
        <authorList>
            <person name="Varghese N."/>
            <person name="Submissions S."/>
        </authorList>
    </citation>
    <scope>NUCLEOTIDE SEQUENCE [LARGE SCALE GENOMIC DNA]</scope>
    <source>
        <strain evidence="6">DSM 241</strain>
    </source>
</reference>
<proteinExistence type="predicted"/>
<evidence type="ECO:0000313" key="5">
    <source>
        <dbReference type="EMBL" id="SEK35404.1"/>
    </source>
</evidence>
<evidence type="ECO:0000259" key="4">
    <source>
        <dbReference type="Pfam" id="PF05239"/>
    </source>
</evidence>
<sequence length="274" mass="30501">MPTGAITEYMDVAQVTLYVFWLFFAGLVWYLHRENKREGYPLESDRSPHITVQGYPAAPGPKEFPTMDGGSFIVANGNPDTREIHAKPAYPFPGAPLDPTGNPMIDGVGPSSWANRADEPDVTMNGEPRIVPMRSTKHGFGISEKDPDPRGMTVFAADDKPAGTVRDVWVDRSEAMPRYLEVEVKGSARRILVPMFLSKVARAKYADPKLPMGQRLKDGRPYEVRVVSVMSHHFADAPSTKSMESVTRLEEDRIMAYFGGGHFYASPERREALL</sequence>
<keyword evidence="2" id="KW-1133">Transmembrane helix</keyword>
<dbReference type="SUPFAM" id="SSF50346">
    <property type="entry name" value="PRC-barrel domain"/>
    <property type="match status" value="1"/>
</dbReference>
<name>A0A1H7GBF5_9GAMM</name>
<evidence type="ECO:0000256" key="2">
    <source>
        <dbReference type="SAM" id="Phobius"/>
    </source>
</evidence>
<dbReference type="EMBL" id="FOAA01000001">
    <property type="protein sequence ID" value="SEK35404.1"/>
    <property type="molecule type" value="Genomic_DNA"/>
</dbReference>
<dbReference type="InterPro" id="IPR014747">
    <property type="entry name" value="Bac_photo_RC_H_C"/>
</dbReference>
<dbReference type="Proteomes" id="UP000199256">
    <property type="component" value="Unassembled WGS sequence"/>
</dbReference>
<dbReference type="OrthoDB" id="8557487at2"/>
<keyword evidence="2" id="KW-0472">Membrane</keyword>
<keyword evidence="2" id="KW-0812">Transmembrane</keyword>
<dbReference type="Gene3D" id="3.90.50.10">
    <property type="entry name" value="Photosynthetic Reaction Center, subunit H, domain 2"/>
    <property type="match status" value="1"/>
</dbReference>
<dbReference type="InterPro" id="IPR011033">
    <property type="entry name" value="PRC_barrel-like_sf"/>
</dbReference>
<dbReference type="AlphaFoldDB" id="A0A1H7GBF5"/>